<keyword evidence="11" id="KW-1185">Reference proteome</keyword>
<evidence type="ECO:0000256" key="5">
    <source>
        <dbReference type="ARBA" id="ARBA00023159"/>
    </source>
</evidence>
<evidence type="ECO:0000256" key="3">
    <source>
        <dbReference type="ARBA" id="ARBA00011837"/>
    </source>
</evidence>
<organism evidence="10">
    <name type="scientific">Darwinula stevensoni</name>
    <dbReference type="NCBI Taxonomy" id="69355"/>
    <lineage>
        <taxon>Eukaryota</taxon>
        <taxon>Metazoa</taxon>
        <taxon>Ecdysozoa</taxon>
        <taxon>Arthropoda</taxon>
        <taxon>Crustacea</taxon>
        <taxon>Oligostraca</taxon>
        <taxon>Ostracoda</taxon>
        <taxon>Podocopa</taxon>
        <taxon>Podocopida</taxon>
        <taxon>Darwinulocopina</taxon>
        <taxon>Darwinuloidea</taxon>
        <taxon>Darwinulidae</taxon>
        <taxon>Darwinula</taxon>
    </lineage>
</organism>
<dbReference type="InterPro" id="IPR019364">
    <property type="entry name" value="Mediatior_Med8_fun/met"/>
</dbReference>
<keyword evidence="4 8" id="KW-0805">Transcription regulation</keyword>
<feature type="region of interest" description="Disordered" evidence="9">
    <location>
        <begin position="207"/>
        <end position="229"/>
    </location>
</feature>
<proteinExistence type="inferred from homology"/>
<feature type="region of interest" description="Disordered" evidence="9">
    <location>
        <begin position="244"/>
        <end position="281"/>
    </location>
</feature>
<dbReference type="Proteomes" id="UP000677054">
    <property type="component" value="Unassembled WGS sequence"/>
</dbReference>
<evidence type="ECO:0000256" key="6">
    <source>
        <dbReference type="ARBA" id="ARBA00023163"/>
    </source>
</evidence>
<name>A0A7R9AA01_9CRUS</name>
<keyword evidence="5 8" id="KW-0010">Activator</keyword>
<gene>
    <name evidence="8" type="primary">MED8</name>
    <name evidence="10" type="ORF">DSTB1V02_LOCUS10045</name>
</gene>
<comment type="function">
    <text evidence="8">Component of the Mediator complex, a coactivator involved in the regulated transcription of nearly all RNA polymerase II-dependent genes. Mediator functions as a bridge to convey information from gene-specific regulatory proteins to the basal RNA polymerase II transcription machinery. Mediator is recruited to promoters by direct interactions with regulatory proteins and serves as a scaffold for the assembly of a functional preinitiation complex with RNA polymerase II and the general transcription factors.</text>
</comment>
<keyword evidence="7 8" id="KW-0539">Nucleus</keyword>
<dbReference type="GO" id="GO:0016592">
    <property type="term" value="C:mediator complex"/>
    <property type="evidence" value="ECO:0007669"/>
    <property type="project" value="InterPro"/>
</dbReference>
<comment type="subcellular location">
    <subcellularLocation>
        <location evidence="1 8">Nucleus</location>
    </subcellularLocation>
</comment>
<dbReference type="PANTHER" id="PTHR13074">
    <property type="entry name" value="MEDIATOR OF RNA POLYMERASE II TRANSCRIPTION SUBUNIT 8"/>
    <property type="match status" value="1"/>
</dbReference>
<dbReference type="EMBL" id="LR902273">
    <property type="protein sequence ID" value="CAD7250265.1"/>
    <property type="molecule type" value="Genomic_DNA"/>
</dbReference>
<evidence type="ECO:0000313" key="10">
    <source>
        <dbReference type="EMBL" id="CAD7250265.1"/>
    </source>
</evidence>
<dbReference type="OrthoDB" id="150687at2759"/>
<dbReference type="GO" id="GO:0003712">
    <property type="term" value="F:transcription coregulator activity"/>
    <property type="evidence" value="ECO:0007669"/>
    <property type="project" value="InterPro"/>
</dbReference>
<evidence type="ECO:0000256" key="1">
    <source>
        <dbReference type="ARBA" id="ARBA00004123"/>
    </source>
</evidence>
<feature type="compositionally biased region" description="Pro residues" evidence="9">
    <location>
        <begin position="250"/>
        <end position="269"/>
    </location>
</feature>
<dbReference type="GO" id="GO:0006357">
    <property type="term" value="P:regulation of transcription by RNA polymerase II"/>
    <property type="evidence" value="ECO:0007669"/>
    <property type="project" value="InterPro"/>
</dbReference>
<evidence type="ECO:0000313" key="11">
    <source>
        <dbReference type="Proteomes" id="UP000677054"/>
    </source>
</evidence>
<evidence type="ECO:0000256" key="8">
    <source>
        <dbReference type="RuleBase" id="RU364144"/>
    </source>
</evidence>
<keyword evidence="6 8" id="KW-0804">Transcription</keyword>
<evidence type="ECO:0000256" key="2">
    <source>
        <dbReference type="ARBA" id="ARBA00005716"/>
    </source>
</evidence>
<dbReference type="EMBL" id="CAJPEV010002756">
    <property type="protein sequence ID" value="CAG0897948.1"/>
    <property type="molecule type" value="Genomic_DNA"/>
</dbReference>
<sequence>MQSNPDIAGLDKNACSTVEHHLSTLRVGVLEARLVVPLREEKALEFATDALTQRIQDLKNSIGQLLAKLEHEHETINWPSLLDSFALTSGQARLREGVSLAPGPRRGRHPRVIKNEKTPPLRNYVVLPLLLSPDRDEDLLKLTEGRIPIFSHEVVPDYLRTKPDPDVEKTHLQVEQKASQTNPETAQKHILQLNKICNNLLDSISSQWDGSETSRGGAGGGGMLSQSFNPADSQLLIGAVSFGRGIKPTPARPPGPPQPQQGPPVPQQPGTPMVSVMGGKAQSAAKANIKVAAGVHPYQR</sequence>
<evidence type="ECO:0000256" key="9">
    <source>
        <dbReference type="SAM" id="MobiDB-lite"/>
    </source>
</evidence>
<evidence type="ECO:0000256" key="7">
    <source>
        <dbReference type="ARBA" id="ARBA00023242"/>
    </source>
</evidence>
<accession>A0A7R9AA01</accession>
<dbReference type="Pfam" id="PF10232">
    <property type="entry name" value="Med8"/>
    <property type="match status" value="1"/>
</dbReference>
<protein>
    <recommendedName>
        <fullName evidence="8">Mediator of RNA polymerase II transcription subunit 8</fullName>
    </recommendedName>
    <alternativeName>
        <fullName evidence="8">Mediator complex subunit 8</fullName>
    </alternativeName>
</protein>
<comment type="subunit">
    <text evidence="3 8">Component of the Mediator complex.</text>
</comment>
<dbReference type="GO" id="GO:0000978">
    <property type="term" value="F:RNA polymerase II cis-regulatory region sequence-specific DNA binding"/>
    <property type="evidence" value="ECO:0007669"/>
    <property type="project" value="TreeGrafter"/>
</dbReference>
<dbReference type="GO" id="GO:0070847">
    <property type="term" value="C:core mediator complex"/>
    <property type="evidence" value="ECO:0007669"/>
    <property type="project" value="TreeGrafter"/>
</dbReference>
<dbReference type="AlphaFoldDB" id="A0A7R9AA01"/>
<comment type="similarity">
    <text evidence="2 8">Belongs to the Mediator complex subunit 8 family.</text>
</comment>
<dbReference type="PANTHER" id="PTHR13074:SF9">
    <property type="entry name" value="MEDIATOR OF RNA POLYMERASE II TRANSCRIPTION SUBUNIT 8"/>
    <property type="match status" value="1"/>
</dbReference>
<reference evidence="10" key="1">
    <citation type="submission" date="2020-11" db="EMBL/GenBank/DDBJ databases">
        <authorList>
            <person name="Tran Van P."/>
        </authorList>
    </citation>
    <scope>NUCLEOTIDE SEQUENCE</scope>
</reference>
<evidence type="ECO:0000256" key="4">
    <source>
        <dbReference type="ARBA" id="ARBA00023015"/>
    </source>
</evidence>